<reference evidence="1 2" key="1">
    <citation type="submission" date="2017-07" db="EMBL/GenBank/DDBJ databases">
        <title>Recovery of genomes from metagenomes via a dereplication, aggregation, and scoring strategy.</title>
        <authorList>
            <person name="Sieber C.M."/>
            <person name="Probst A.J."/>
            <person name="Sharrar A."/>
            <person name="Thomas B.C."/>
            <person name="Hess M."/>
            <person name="Tringe S.G."/>
            <person name="Banfield J.F."/>
        </authorList>
    </citation>
    <scope>NUCLEOTIDE SEQUENCE [LARGE SCALE GENOMIC DNA]</scope>
    <source>
        <strain evidence="1">JGI_Cruoil_03_51_56</strain>
    </source>
</reference>
<dbReference type="AlphaFoldDB" id="A0A235BY43"/>
<name>A0A235BY43_UNCW3</name>
<dbReference type="Proteomes" id="UP000215559">
    <property type="component" value="Unassembled WGS sequence"/>
</dbReference>
<proteinExistence type="predicted"/>
<gene>
    <name evidence="1" type="ORF">CH330_00580</name>
</gene>
<protein>
    <submittedName>
        <fullName evidence="1">Uncharacterized protein</fullName>
    </submittedName>
</protein>
<dbReference type="EMBL" id="NOZP01000012">
    <property type="protein sequence ID" value="OYD17268.1"/>
    <property type="molecule type" value="Genomic_DNA"/>
</dbReference>
<evidence type="ECO:0000313" key="2">
    <source>
        <dbReference type="Proteomes" id="UP000215559"/>
    </source>
</evidence>
<accession>A0A235BY43</accession>
<organism evidence="1 2">
    <name type="scientific">candidate division WOR-3 bacterium JGI_Cruoil_03_51_56</name>
    <dbReference type="NCBI Taxonomy" id="1973747"/>
    <lineage>
        <taxon>Bacteria</taxon>
        <taxon>Bacteria division WOR-3</taxon>
    </lineage>
</organism>
<sequence length="119" mass="13962">MIVYHYTTKEAYDGIISTKQFIPSFFSTALDAVYGEGWYFTDLPPSSSDEELYQLRGQPEPERIKRYLVFDINSTLLQNTRPHVYRLALERVQESVIKLVNYYIENKVVIKFIRGGSRK</sequence>
<evidence type="ECO:0000313" key="1">
    <source>
        <dbReference type="EMBL" id="OYD17268.1"/>
    </source>
</evidence>
<comment type="caution">
    <text evidence="1">The sequence shown here is derived from an EMBL/GenBank/DDBJ whole genome shotgun (WGS) entry which is preliminary data.</text>
</comment>